<name>A0A549TBM3_9HYPH</name>
<evidence type="ECO:0000256" key="2">
    <source>
        <dbReference type="PIRSR" id="PIRSR605511-1"/>
    </source>
</evidence>
<organism evidence="5 6">
    <name type="scientific">Rhizobium straminoryzae</name>
    <dbReference type="NCBI Taxonomy" id="1387186"/>
    <lineage>
        <taxon>Bacteria</taxon>
        <taxon>Pseudomonadati</taxon>
        <taxon>Pseudomonadota</taxon>
        <taxon>Alphaproteobacteria</taxon>
        <taxon>Hyphomicrobiales</taxon>
        <taxon>Rhizobiaceae</taxon>
        <taxon>Rhizobium/Agrobacterium group</taxon>
        <taxon>Rhizobium</taxon>
    </lineage>
</organism>
<dbReference type="InterPro" id="IPR013658">
    <property type="entry name" value="SGL"/>
</dbReference>
<dbReference type="GO" id="GO:0019853">
    <property type="term" value="P:L-ascorbic acid biosynthetic process"/>
    <property type="evidence" value="ECO:0007669"/>
    <property type="project" value="TreeGrafter"/>
</dbReference>
<keyword evidence="6" id="KW-1185">Reference proteome</keyword>
<reference evidence="5 6" key="1">
    <citation type="submission" date="2019-07" db="EMBL/GenBank/DDBJ databases">
        <title>Ln-dependent methylotrophs.</title>
        <authorList>
            <person name="Tani A."/>
        </authorList>
    </citation>
    <scope>NUCLEOTIDE SEQUENCE [LARGE SCALE GENOMIC DNA]</scope>
    <source>
        <strain evidence="5 6">SM12</strain>
    </source>
</reference>
<feature type="binding site" evidence="3">
    <location>
        <position position="106"/>
    </location>
    <ligand>
        <name>substrate</name>
    </ligand>
</feature>
<evidence type="ECO:0000256" key="1">
    <source>
        <dbReference type="ARBA" id="ARBA00008853"/>
    </source>
</evidence>
<dbReference type="GO" id="GO:0004341">
    <property type="term" value="F:gluconolactonase activity"/>
    <property type="evidence" value="ECO:0007669"/>
    <property type="project" value="TreeGrafter"/>
</dbReference>
<accession>A0A549TBM3</accession>
<evidence type="ECO:0000256" key="3">
    <source>
        <dbReference type="PIRSR" id="PIRSR605511-2"/>
    </source>
</evidence>
<protein>
    <submittedName>
        <fullName evidence="5">SMP-30/gluconolactonase/LRE family protein</fullName>
    </submittedName>
</protein>
<dbReference type="Gene3D" id="2.120.10.30">
    <property type="entry name" value="TolB, C-terminal domain"/>
    <property type="match status" value="1"/>
</dbReference>
<feature type="binding site" evidence="3">
    <location>
        <position position="104"/>
    </location>
    <ligand>
        <name>substrate</name>
    </ligand>
</feature>
<feature type="domain" description="SMP-30/Gluconolactonase/LRE-like region" evidence="4">
    <location>
        <begin position="19"/>
        <end position="259"/>
    </location>
</feature>
<keyword evidence="3" id="KW-0862">Zinc</keyword>
<evidence type="ECO:0000313" key="5">
    <source>
        <dbReference type="EMBL" id="TRL39283.1"/>
    </source>
</evidence>
<feature type="active site" description="Proton donor/acceptor" evidence="2">
    <location>
        <position position="201"/>
    </location>
</feature>
<dbReference type="SUPFAM" id="SSF63829">
    <property type="entry name" value="Calcium-dependent phosphotriesterase"/>
    <property type="match status" value="1"/>
</dbReference>
<dbReference type="InterPro" id="IPR011042">
    <property type="entry name" value="6-blade_b-propeller_TolB-like"/>
</dbReference>
<feature type="binding site" evidence="3">
    <location>
        <position position="21"/>
    </location>
    <ligand>
        <name>a divalent metal cation</name>
        <dbReference type="ChEBI" id="CHEBI:60240"/>
    </ligand>
</feature>
<dbReference type="EMBL" id="VJMG01000021">
    <property type="protein sequence ID" value="TRL39283.1"/>
    <property type="molecule type" value="Genomic_DNA"/>
</dbReference>
<dbReference type="AlphaFoldDB" id="A0A549TBM3"/>
<feature type="binding site" evidence="3">
    <location>
        <position position="151"/>
    </location>
    <ligand>
        <name>a divalent metal cation</name>
        <dbReference type="ChEBI" id="CHEBI:60240"/>
    </ligand>
</feature>
<evidence type="ECO:0000313" key="6">
    <source>
        <dbReference type="Proteomes" id="UP000316801"/>
    </source>
</evidence>
<comment type="caution">
    <text evidence="5">The sequence shown here is derived from an EMBL/GenBank/DDBJ whole genome shotgun (WGS) entry which is preliminary data.</text>
</comment>
<dbReference type="RefSeq" id="WP_143124862.1">
    <property type="nucleotide sequence ID" value="NZ_VJMG01000021.1"/>
</dbReference>
<dbReference type="Proteomes" id="UP000316801">
    <property type="component" value="Unassembled WGS sequence"/>
</dbReference>
<proteinExistence type="inferred from homology"/>
<comment type="similarity">
    <text evidence="1">Belongs to the SMP-30/CGR1 family.</text>
</comment>
<evidence type="ECO:0000259" key="4">
    <source>
        <dbReference type="Pfam" id="PF08450"/>
    </source>
</evidence>
<dbReference type="Pfam" id="PF08450">
    <property type="entry name" value="SGL"/>
    <property type="match status" value="1"/>
</dbReference>
<dbReference type="GO" id="GO:0005509">
    <property type="term" value="F:calcium ion binding"/>
    <property type="evidence" value="ECO:0007669"/>
    <property type="project" value="TreeGrafter"/>
</dbReference>
<gene>
    <name evidence="5" type="ORF">FNA46_09025</name>
</gene>
<dbReference type="PRINTS" id="PR01790">
    <property type="entry name" value="SMP30FAMILY"/>
</dbReference>
<dbReference type="PANTHER" id="PTHR10907">
    <property type="entry name" value="REGUCALCIN"/>
    <property type="match status" value="1"/>
</dbReference>
<keyword evidence="3" id="KW-0479">Metal-binding</keyword>
<comment type="cofactor">
    <cofactor evidence="3">
        <name>Zn(2+)</name>
        <dbReference type="ChEBI" id="CHEBI:29105"/>
    </cofactor>
    <text evidence="3">Binds 1 divalent metal cation per subunit.</text>
</comment>
<sequence length="294" mass="31163">MSEIHDFAGTILSDHASELGEGPTYDAATDTLWWFNILGKELHELNLASGARRVHPLPFKASVLARIDADRQLIATEQGLMIRDIASGGFTPYVELEPAHMGNRSNDGRVHASGALWIGTMGLKAQNGAGSIYHVAKGAVTRIVTGISIPNSICFSPDGATGYYTDTRIGNIMRLPLDAETGLPVGEATVFVPAGADGGPDGSVCDADGYLWNARWGAGAVDRYAPDGRHVARYSVPTSRASCPAFFGKSADRMAVTTAYEGASADERASDTKAGFLFDLGITVNGRVEPAYRL</sequence>
<dbReference type="InterPro" id="IPR005511">
    <property type="entry name" value="SMP-30"/>
</dbReference>
<dbReference type="PANTHER" id="PTHR10907:SF47">
    <property type="entry name" value="REGUCALCIN"/>
    <property type="match status" value="1"/>
</dbReference>
<feature type="binding site" evidence="3">
    <location>
        <position position="201"/>
    </location>
    <ligand>
        <name>a divalent metal cation</name>
        <dbReference type="ChEBI" id="CHEBI:60240"/>
    </ligand>
</feature>